<evidence type="ECO:0000313" key="2">
    <source>
        <dbReference type="EMBL" id="MDT0633277.1"/>
    </source>
</evidence>
<gene>
    <name evidence="2" type="ORF">RM540_16100</name>
</gene>
<dbReference type="Proteomes" id="UP001267426">
    <property type="component" value="Unassembled WGS sequence"/>
</dbReference>
<organism evidence="2 3">
    <name type="scientific">Rubrivirga litoralis</name>
    <dbReference type="NCBI Taxonomy" id="3075598"/>
    <lineage>
        <taxon>Bacteria</taxon>
        <taxon>Pseudomonadati</taxon>
        <taxon>Rhodothermota</taxon>
        <taxon>Rhodothermia</taxon>
        <taxon>Rhodothermales</taxon>
        <taxon>Rubricoccaceae</taxon>
        <taxon>Rubrivirga</taxon>
    </lineage>
</organism>
<accession>A0ABU3BVH1</accession>
<keyword evidence="3" id="KW-1185">Reference proteome</keyword>
<evidence type="ECO:0000313" key="3">
    <source>
        <dbReference type="Proteomes" id="UP001267426"/>
    </source>
</evidence>
<evidence type="ECO:0000256" key="1">
    <source>
        <dbReference type="SAM" id="MobiDB-lite"/>
    </source>
</evidence>
<reference evidence="2 3" key="1">
    <citation type="submission" date="2023-09" db="EMBL/GenBank/DDBJ databases">
        <authorList>
            <person name="Rey-Velasco X."/>
        </authorList>
    </citation>
    <scope>NUCLEOTIDE SEQUENCE [LARGE SCALE GENOMIC DNA]</scope>
    <source>
        <strain evidence="2 3">F394</strain>
    </source>
</reference>
<sequence length="109" mass="11792">MVRPSAPPERGTRRYAERLVCVRYRYDDARQERVTTVERVVDRAPWVPRADTTVGVRVAWGGVDIARRVKRAGEDVERAAKAVAAAGGGGAPPRTGGPDRPAAYAASHV</sequence>
<proteinExistence type="predicted"/>
<dbReference type="RefSeq" id="WP_311666016.1">
    <property type="nucleotide sequence ID" value="NZ_JAVRHT010000073.1"/>
</dbReference>
<comment type="caution">
    <text evidence="2">The sequence shown here is derived from an EMBL/GenBank/DDBJ whole genome shotgun (WGS) entry which is preliminary data.</text>
</comment>
<name>A0ABU3BVH1_9BACT</name>
<protein>
    <submittedName>
        <fullName evidence="2">Uncharacterized protein</fullName>
    </submittedName>
</protein>
<feature type="region of interest" description="Disordered" evidence="1">
    <location>
        <begin position="84"/>
        <end position="109"/>
    </location>
</feature>
<feature type="compositionally biased region" description="Low complexity" evidence="1">
    <location>
        <begin position="92"/>
        <end position="103"/>
    </location>
</feature>
<dbReference type="EMBL" id="JAVRHT010000073">
    <property type="protein sequence ID" value="MDT0633277.1"/>
    <property type="molecule type" value="Genomic_DNA"/>
</dbReference>